<dbReference type="Proteomes" id="UP001149079">
    <property type="component" value="Unassembled WGS sequence"/>
</dbReference>
<accession>A0A9W9KW80</accession>
<protein>
    <submittedName>
        <fullName evidence="1">Uncharacterized protein</fullName>
    </submittedName>
</protein>
<proteinExistence type="predicted"/>
<evidence type="ECO:0000313" key="1">
    <source>
        <dbReference type="EMBL" id="KAJ5124464.1"/>
    </source>
</evidence>
<dbReference type="AlphaFoldDB" id="A0A9W9KW80"/>
<keyword evidence="2" id="KW-1185">Reference proteome</keyword>
<reference evidence="1" key="1">
    <citation type="submission" date="2022-11" db="EMBL/GenBank/DDBJ databases">
        <authorList>
            <person name="Petersen C."/>
        </authorList>
    </citation>
    <scope>NUCLEOTIDE SEQUENCE</scope>
    <source>
        <strain evidence="1">IBT 22155</strain>
    </source>
</reference>
<dbReference type="GeneID" id="81408203"/>
<dbReference type="EMBL" id="JAPQKL010000006">
    <property type="protein sequence ID" value="KAJ5124464.1"/>
    <property type="molecule type" value="Genomic_DNA"/>
</dbReference>
<dbReference type="OrthoDB" id="4368470at2759"/>
<comment type="caution">
    <text evidence="1">The sequence shown here is derived from an EMBL/GenBank/DDBJ whole genome shotgun (WGS) entry which is preliminary data.</text>
</comment>
<reference evidence="1" key="2">
    <citation type="journal article" date="2023" name="IMA Fungus">
        <title>Comparative genomic study of the Penicillium genus elucidates a diverse pangenome and 15 lateral gene transfer events.</title>
        <authorList>
            <person name="Petersen C."/>
            <person name="Sorensen T."/>
            <person name="Nielsen M.R."/>
            <person name="Sondergaard T.E."/>
            <person name="Sorensen J.L."/>
            <person name="Fitzpatrick D.A."/>
            <person name="Frisvad J.C."/>
            <person name="Nielsen K.L."/>
        </authorList>
    </citation>
    <scope>NUCLEOTIDE SEQUENCE</scope>
    <source>
        <strain evidence="1">IBT 22155</strain>
    </source>
</reference>
<evidence type="ECO:0000313" key="2">
    <source>
        <dbReference type="Proteomes" id="UP001149079"/>
    </source>
</evidence>
<dbReference type="RefSeq" id="XP_056518863.1">
    <property type="nucleotide sequence ID" value="XM_056669033.1"/>
</dbReference>
<name>A0A9W9KW80_9EURO</name>
<gene>
    <name evidence="1" type="ORF">N7515_008289</name>
</gene>
<sequence length="293" mass="33446">MSHPLEPNLSPKVSPEPSLTMITTCANKFVDQLDFESHVRDTIQCASNPQMLVFENVSSSWGEQTVDSINQTRDGYSTRKNYNSCTKVLRIRIMPTVLHDCVQTWWRVSEISLRDTGDLTGYEQTQIETLVGTTLEFRSGPYSCSRKEPDFFIRTNNDLLPSLVMESGWSESWNHLMDDMDLLLVGGDGAISAVVILKWQLHPRTRLVSGFVDLYVRDRNGMPVRRQREDVFPIPPQTPTSQRLNLTRREVFGRHLLPDPTRNGPPNAMVYLEIDQLRLVATRALQRMSLLPA</sequence>
<organism evidence="1 2">
    <name type="scientific">Penicillium bovifimosum</name>
    <dbReference type="NCBI Taxonomy" id="126998"/>
    <lineage>
        <taxon>Eukaryota</taxon>
        <taxon>Fungi</taxon>
        <taxon>Dikarya</taxon>
        <taxon>Ascomycota</taxon>
        <taxon>Pezizomycotina</taxon>
        <taxon>Eurotiomycetes</taxon>
        <taxon>Eurotiomycetidae</taxon>
        <taxon>Eurotiales</taxon>
        <taxon>Aspergillaceae</taxon>
        <taxon>Penicillium</taxon>
    </lineage>
</organism>